<protein>
    <submittedName>
        <fullName evidence="1">Uncharacterized protein</fullName>
    </submittedName>
</protein>
<evidence type="ECO:0000313" key="1">
    <source>
        <dbReference type="EMBL" id="KRX11697.1"/>
    </source>
</evidence>
<proteinExistence type="predicted"/>
<dbReference type="EMBL" id="JYDL01001600">
    <property type="protein sequence ID" value="KRX11697.1"/>
    <property type="molecule type" value="Genomic_DNA"/>
</dbReference>
<keyword evidence="2" id="KW-1185">Reference proteome</keyword>
<sequence>MQGERIKHVIVTAIHTWDSEIYGSRLNEVHL</sequence>
<dbReference type="AlphaFoldDB" id="A0A0V0RB35"/>
<comment type="caution">
    <text evidence="1">The sequence shown here is derived from an EMBL/GenBank/DDBJ whole genome shotgun (WGS) entry which is preliminary data.</text>
</comment>
<accession>A0A0V0RB35</accession>
<evidence type="ECO:0000313" key="2">
    <source>
        <dbReference type="Proteomes" id="UP000054630"/>
    </source>
</evidence>
<gene>
    <name evidence="1" type="ORF">T07_2797</name>
</gene>
<reference evidence="1 2" key="1">
    <citation type="submission" date="2015-01" db="EMBL/GenBank/DDBJ databases">
        <title>Evolution of Trichinella species and genotypes.</title>
        <authorList>
            <person name="Korhonen P.K."/>
            <person name="Edoardo P."/>
            <person name="Giuseppe L.R."/>
            <person name="Gasser R.B."/>
        </authorList>
    </citation>
    <scope>NUCLEOTIDE SEQUENCE [LARGE SCALE GENOMIC DNA]</scope>
    <source>
        <strain evidence="1">ISS37</strain>
    </source>
</reference>
<dbReference type="Proteomes" id="UP000054630">
    <property type="component" value="Unassembled WGS sequence"/>
</dbReference>
<name>A0A0V0RB35_9BILA</name>
<organism evidence="1 2">
    <name type="scientific">Trichinella nelsoni</name>
    <dbReference type="NCBI Taxonomy" id="6336"/>
    <lineage>
        <taxon>Eukaryota</taxon>
        <taxon>Metazoa</taxon>
        <taxon>Ecdysozoa</taxon>
        <taxon>Nematoda</taxon>
        <taxon>Enoplea</taxon>
        <taxon>Dorylaimia</taxon>
        <taxon>Trichinellida</taxon>
        <taxon>Trichinellidae</taxon>
        <taxon>Trichinella</taxon>
    </lineage>
</organism>